<evidence type="ECO:0000313" key="1">
    <source>
        <dbReference type="EMBL" id="MDD9207929.1"/>
    </source>
</evidence>
<evidence type="ECO:0008006" key="3">
    <source>
        <dbReference type="Google" id="ProtNLM"/>
    </source>
</evidence>
<sequence length="477" mass="51162">MALSTVRAGTGALSDLPVPARPRVDPSHVVVPPGYTVDVMVAGLSFATGMGFAPDGTLYLLEGGSTWPTRPYMPARVLRLDPDGELTEVGEETLGGPRGVAVHDGGLFVIDKGGYHSRIVRYDLGTWERDVVVDGLPDGGWHEPGGPVFGADGYMYFAQGSVSQNGVVLPQGFTVDQAKHPHAHDVPGQDVTLTGHNIVSYDPTSPYPYYAETGAFKPFGEPARAGEVVPGALKCNSAVWRARPDGSEMELLAWGVRNPYGMALSEDGRLYVSDNDYEETGDRAVAGDPDRIWHIRAADLPPGTVTTPDWYGFPDLCGDGLPVWAEEHLPARGRRAEPLLADPPPWAGPAVYLEKPHSCMTKMDFCRSDAFGHRGRLFACEWGTMAPMNSPDPADLDHGFKVVAVDVEAGTAQDFFHNASPGPASAVGGGGLERPVDCKFSPDGRSLYVLDFGVARVAQSHMEAYAHTGVLWRITRA</sequence>
<dbReference type="InterPro" id="IPR011042">
    <property type="entry name" value="6-blade_b-propeller_TolB-like"/>
</dbReference>
<keyword evidence="2" id="KW-1185">Reference proteome</keyword>
<accession>A0ABT5U115</accession>
<dbReference type="EMBL" id="JARACI010001172">
    <property type="protein sequence ID" value="MDD9207929.1"/>
    <property type="molecule type" value="Genomic_DNA"/>
</dbReference>
<gene>
    <name evidence="1" type="ORF">PU560_15845</name>
</gene>
<organism evidence="1 2">
    <name type="scientific">Georgenia halotolerans</name>
    <dbReference type="NCBI Taxonomy" id="3028317"/>
    <lineage>
        <taxon>Bacteria</taxon>
        <taxon>Bacillati</taxon>
        <taxon>Actinomycetota</taxon>
        <taxon>Actinomycetes</taxon>
        <taxon>Micrococcales</taxon>
        <taxon>Bogoriellaceae</taxon>
        <taxon>Georgenia</taxon>
    </lineage>
</organism>
<name>A0ABT5U115_9MICO</name>
<dbReference type="InterPro" id="IPR011041">
    <property type="entry name" value="Quinoprot_gluc/sorb_DH_b-prop"/>
</dbReference>
<dbReference type="SUPFAM" id="SSF50952">
    <property type="entry name" value="Soluble quinoprotein glucose dehydrogenase"/>
    <property type="match status" value="1"/>
</dbReference>
<protein>
    <recommendedName>
        <fullName evidence="3">Sugar dehydrogenase</fullName>
    </recommendedName>
</protein>
<proteinExistence type="predicted"/>
<dbReference type="PANTHER" id="PTHR33546:SF1">
    <property type="entry name" value="LARGE, MULTIFUNCTIONAL SECRETED PROTEIN"/>
    <property type="match status" value="1"/>
</dbReference>
<dbReference type="Proteomes" id="UP001165561">
    <property type="component" value="Unassembled WGS sequence"/>
</dbReference>
<dbReference type="Gene3D" id="2.120.10.30">
    <property type="entry name" value="TolB, C-terminal domain"/>
    <property type="match status" value="1"/>
</dbReference>
<dbReference type="PANTHER" id="PTHR33546">
    <property type="entry name" value="LARGE, MULTIFUNCTIONAL SECRETED PROTEIN-RELATED"/>
    <property type="match status" value="1"/>
</dbReference>
<reference evidence="1" key="1">
    <citation type="submission" date="2023-02" db="EMBL/GenBank/DDBJ databases">
        <title>Georgenia sp.10Sc9-8, isolated from a soil sample collected from the Taklamakan desert.</title>
        <authorList>
            <person name="Liu S."/>
        </authorList>
    </citation>
    <scope>NUCLEOTIDE SEQUENCE</scope>
    <source>
        <strain evidence="1">10Sc9-8</strain>
    </source>
</reference>
<comment type="caution">
    <text evidence="1">The sequence shown here is derived from an EMBL/GenBank/DDBJ whole genome shotgun (WGS) entry which is preliminary data.</text>
</comment>
<evidence type="ECO:0000313" key="2">
    <source>
        <dbReference type="Proteomes" id="UP001165561"/>
    </source>
</evidence>